<dbReference type="KEGG" id="msl:Msil_2843"/>
<dbReference type="PANTHER" id="PTHR48085">
    <property type="entry name" value="CADMIUM/ZINC-TRANSPORTING ATPASE HMA2-RELATED"/>
    <property type="match status" value="1"/>
</dbReference>
<keyword evidence="3" id="KW-0472">Membrane</keyword>
<dbReference type="PANTHER" id="PTHR48085:SF5">
    <property type="entry name" value="CADMIUM_ZINC-TRANSPORTING ATPASE HMA4-RELATED"/>
    <property type="match status" value="1"/>
</dbReference>
<feature type="region of interest" description="Disordered" evidence="2">
    <location>
        <begin position="1"/>
        <end position="32"/>
    </location>
</feature>
<evidence type="ECO:0000313" key="6">
    <source>
        <dbReference type="Proteomes" id="UP000002257"/>
    </source>
</evidence>
<sequence length="909" mass="97143">MAENKGRNGRDQEAPQNGRERAPNEAHRSEPIVRIAPGPTGVSIWSAALFGDASVSPIREFVERAFSVEEVASVEIRRADFFGRVRYGATPDAPNIWRRLSLALRPSDAGRSFTEPAGGGREKLAASNLFLDGPPDDPLRIARIGSTLSTWRVRAANDHKIRLAHPILRGRADMIYRLEEELAAILGVESFRSSALSASVGIRFDPHVLTVERLVGELEKSWPRLLEGLDGPPSSKRFFAAGGLLGLAYTGQYLVPALRPVAVLGVALYGLPNVVNGARQLQRLQIGLPALYSAGLAFMLLSGMPFFSTVMAVLMQFWPRLAYGTARRSQRRLFAMHRRRAASARLAQPDGVEAEIDVDMLKAGDLIALRTGDVIPVDGIVTEGLAAVVEETLSGVAGAIDKLPGDAVYRGSFIRDGRLVARVERVGDNTVAGSIAARLPHARLNRLPSSGEAERIANRNAKPALALAALSLLATRRMRPSQALIRPDYATAPRLSAQLAALHDLAEGLQRGIFFRDIGALDRLSATDIYVFDDGSGLERKQIEVAEVISAGSASADAILGYATAAFPVSQNERAYALLALSLERNAAIPAIRQRARHAGVIRYRDADDNVLEVATPAYAAASGLPIPPALAKAAGASIGAADPRRRRAEGGNPDEPLLRPLLILKNGEALGAVTFRRHGKAEGTEVVAALKARNRRARFVYVSSQPQAAARAIAREAGIAAVYGDLDGAGKARIINRLGRRTMWIGDGASPLAGPCIEASTVSISTAGFASAAADAADIVLLAPGLQNLAPLRRIGRSHRARLEADYRALYIANLAGAAGGLLTGFGSLEAGLTSNAGTAYIYARNWKRLHDLIARVETRHAALFSPAAEERDDVADRLAADDNDAEHFVDYKELDPSGHVEADQEGV</sequence>
<dbReference type="InterPro" id="IPR008250">
    <property type="entry name" value="ATPase_P-typ_transduc_dom_A_sf"/>
</dbReference>
<name>B8ETB9_METSB</name>
<comment type="similarity">
    <text evidence="1">Belongs to the cation transport ATPase (P-type) (TC 3.A.3) family. Type IB subfamily.</text>
</comment>
<dbReference type="InterPro" id="IPR023299">
    <property type="entry name" value="ATPase_P-typ_cyto_dom_N"/>
</dbReference>
<dbReference type="InterPro" id="IPR023214">
    <property type="entry name" value="HAD_sf"/>
</dbReference>
<organism evidence="5 6">
    <name type="scientific">Methylocella silvestris (strain DSM 15510 / CIP 108128 / LMG 27833 / NCIMB 13906 / BL2)</name>
    <dbReference type="NCBI Taxonomy" id="395965"/>
    <lineage>
        <taxon>Bacteria</taxon>
        <taxon>Pseudomonadati</taxon>
        <taxon>Pseudomonadota</taxon>
        <taxon>Alphaproteobacteria</taxon>
        <taxon>Hyphomicrobiales</taxon>
        <taxon>Beijerinckiaceae</taxon>
        <taxon>Methylocella</taxon>
    </lineage>
</organism>
<feature type="compositionally biased region" description="Basic and acidic residues" evidence="2">
    <location>
        <begin position="1"/>
        <end position="31"/>
    </location>
</feature>
<proteinExistence type="inferred from homology"/>
<dbReference type="EMBL" id="CP001280">
    <property type="protein sequence ID" value="ACK51761.1"/>
    <property type="molecule type" value="Genomic_DNA"/>
</dbReference>
<evidence type="ECO:0000256" key="2">
    <source>
        <dbReference type="SAM" id="MobiDB-lite"/>
    </source>
</evidence>
<keyword evidence="3" id="KW-0812">Transmembrane</keyword>
<gene>
    <name evidence="5" type="ordered locus">Msil_2843</name>
</gene>
<dbReference type="GO" id="GO:0000166">
    <property type="term" value="F:nucleotide binding"/>
    <property type="evidence" value="ECO:0007669"/>
    <property type="project" value="InterPro"/>
</dbReference>
<dbReference type="Pfam" id="PF00122">
    <property type="entry name" value="E1-E2_ATPase"/>
    <property type="match status" value="1"/>
</dbReference>
<dbReference type="SUPFAM" id="SSF81653">
    <property type="entry name" value="Calcium ATPase, transduction domain A"/>
    <property type="match status" value="1"/>
</dbReference>
<evidence type="ECO:0000259" key="4">
    <source>
        <dbReference type="Pfam" id="PF00122"/>
    </source>
</evidence>
<dbReference type="eggNOG" id="COG2217">
    <property type="taxonomic scope" value="Bacteria"/>
</dbReference>
<dbReference type="Gene3D" id="3.40.50.1000">
    <property type="entry name" value="HAD superfamily/HAD-like"/>
    <property type="match status" value="1"/>
</dbReference>
<evidence type="ECO:0000256" key="3">
    <source>
        <dbReference type="SAM" id="Phobius"/>
    </source>
</evidence>
<dbReference type="AlphaFoldDB" id="B8ETB9"/>
<accession>B8ETB9</accession>
<dbReference type="Proteomes" id="UP000002257">
    <property type="component" value="Chromosome"/>
</dbReference>
<dbReference type="InterPro" id="IPR051014">
    <property type="entry name" value="Cation_Transport_ATPase_IB"/>
</dbReference>
<dbReference type="OrthoDB" id="8431197at2"/>
<evidence type="ECO:0000256" key="1">
    <source>
        <dbReference type="ARBA" id="ARBA00006024"/>
    </source>
</evidence>
<dbReference type="SUPFAM" id="SSF56784">
    <property type="entry name" value="HAD-like"/>
    <property type="match status" value="1"/>
</dbReference>
<dbReference type="HOGENOM" id="CLU_319534_0_0_5"/>
<dbReference type="GO" id="GO:0016020">
    <property type="term" value="C:membrane"/>
    <property type="evidence" value="ECO:0007669"/>
    <property type="project" value="TreeGrafter"/>
</dbReference>
<keyword evidence="3" id="KW-1133">Transmembrane helix</keyword>
<dbReference type="STRING" id="395965.Msil_2843"/>
<reference evidence="5 6" key="1">
    <citation type="journal article" date="2010" name="J. Bacteriol.">
        <title>Complete genome sequence of the aerobic facultative methanotroph Methylocella silvestris BL2.</title>
        <authorList>
            <person name="Chen Y."/>
            <person name="Crombie A."/>
            <person name="Rahman M.T."/>
            <person name="Dedysh S.N."/>
            <person name="Liesack W."/>
            <person name="Stott M.B."/>
            <person name="Alam M."/>
            <person name="Theisen A.R."/>
            <person name="Murrell J.C."/>
            <person name="Dunfield P.F."/>
        </authorList>
    </citation>
    <scope>NUCLEOTIDE SEQUENCE [LARGE SCALE GENOMIC DNA]</scope>
    <source>
        <strain evidence="6">DSM 15510 / CIP 108128 / LMG 27833 / NCIMB 13906 / BL2</strain>
    </source>
</reference>
<feature type="transmembrane region" description="Helical" evidence="3">
    <location>
        <begin position="290"/>
        <end position="318"/>
    </location>
</feature>
<feature type="transmembrane region" description="Helical" evidence="3">
    <location>
        <begin position="261"/>
        <end position="278"/>
    </location>
</feature>
<dbReference type="InterPro" id="IPR036412">
    <property type="entry name" value="HAD-like_sf"/>
</dbReference>
<keyword evidence="6" id="KW-1185">Reference proteome</keyword>
<feature type="domain" description="P-type ATPase A" evidence="4">
    <location>
        <begin position="344"/>
        <end position="438"/>
    </location>
</feature>
<dbReference type="Gene3D" id="3.40.1110.10">
    <property type="entry name" value="Calcium-transporting ATPase, cytoplasmic domain N"/>
    <property type="match status" value="1"/>
</dbReference>
<dbReference type="InterPro" id="IPR059000">
    <property type="entry name" value="ATPase_P-type_domA"/>
</dbReference>
<dbReference type="RefSeq" id="WP_012591830.1">
    <property type="nucleotide sequence ID" value="NC_011666.1"/>
</dbReference>
<protein>
    <submittedName>
        <fullName evidence="5">E1-E2 ATPase-associated domain protein</fullName>
    </submittedName>
</protein>
<evidence type="ECO:0000313" key="5">
    <source>
        <dbReference type="EMBL" id="ACK51761.1"/>
    </source>
</evidence>
<dbReference type="Gene3D" id="2.70.150.10">
    <property type="entry name" value="Calcium-transporting ATPase, cytoplasmic transduction domain A"/>
    <property type="match status" value="1"/>
</dbReference>
<dbReference type="GO" id="GO:0022857">
    <property type="term" value="F:transmembrane transporter activity"/>
    <property type="evidence" value="ECO:0007669"/>
    <property type="project" value="TreeGrafter"/>
</dbReference>